<dbReference type="CDD" id="cd22885">
    <property type="entry name" value="ANKRD27_zf1"/>
    <property type="match status" value="1"/>
</dbReference>
<feature type="repeat" description="ANK" evidence="1">
    <location>
        <begin position="829"/>
        <end position="861"/>
    </location>
</feature>
<dbReference type="Gene3D" id="1.20.1050.80">
    <property type="entry name" value="VPS9 domain"/>
    <property type="match status" value="1"/>
</dbReference>
<evidence type="ECO:0000256" key="2">
    <source>
        <dbReference type="SAM" id="Phobius"/>
    </source>
</evidence>
<protein>
    <recommendedName>
        <fullName evidence="3">VPS9 domain-containing protein</fullName>
    </recommendedName>
</protein>
<comment type="caution">
    <text evidence="4">The sequence shown here is derived from an EMBL/GenBank/DDBJ whole genome shotgun (WGS) entry which is preliminary data.</text>
</comment>
<dbReference type="PANTHER" id="PTHR24170:SF2">
    <property type="entry name" value="ANKYRIN REPEAT DOMAIN-CONTAINING PROTEIN 27"/>
    <property type="match status" value="1"/>
</dbReference>
<dbReference type="PROSITE" id="PS50297">
    <property type="entry name" value="ANK_REP_REGION"/>
    <property type="match status" value="6"/>
</dbReference>
<dbReference type="InterPro" id="IPR037191">
    <property type="entry name" value="VPS9_dom_sf"/>
</dbReference>
<dbReference type="SUPFAM" id="SSF109993">
    <property type="entry name" value="VPS9 domain"/>
    <property type="match status" value="1"/>
</dbReference>
<proteinExistence type="predicted"/>
<evidence type="ECO:0000259" key="3">
    <source>
        <dbReference type="PROSITE" id="PS51205"/>
    </source>
</evidence>
<keyword evidence="2" id="KW-0812">Transmembrane</keyword>
<organism evidence="4 5">
    <name type="scientific">Dryococelus australis</name>
    <dbReference type="NCBI Taxonomy" id="614101"/>
    <lineage>
        <taxon>Eukaryota</taxon>
        <taxon>Metazoa</taxon>
        <taxon>Ecdysozoa</taxon>
        <taxon>Arthropoda</taxon>
        <taxon>Hexapoda</taxon>
        <taxon>Insecta</taxon>
        <taxon>Pterygota</taxon>
        <taxon>Neoptera</taxon>
        <taxon>Polyneoptera</taxon>
        <taxon>Phasmatodea</taxon>
        <taxon>Verophasmatodea</taxon>
        <taxon>Anareolatae</taxon>
        <taxon>Phasmatidae</taxon>
        <taxon>Eurycanthinae</taxon>
        <taxon>Dryococelus</taxon>
    </lineage>
</organism>
<evidence type="ECO:0000256" key="1">
    <source>
        <dbReference type="PROSITE-ProRule" id="PRU00023"/>
    </source>
</evidence>
<name>A0ABQ9IKQ0_9NEOP</name>
<sequence length="956" mass="106123">MESSYDEDLNENTFFQLLQTEHCELFEKATLEGWIICVPRSGSMPRYTLSHEDFFSHILIPSDELPESHFRTLNDKCVRVCNRLVTVEDQDISRPYSTHILFEETFYTDDFVKYKVLCVESPLMCRFANGTGEGNNLFTVQTLRECIDLLWTECASKDILEKMDAAIGIFTSTAGFEFEPLQVQKDHVSRLYTQCLKVALEDPRLKEQTSCNKRLMVNVKLAVETYLHHGIYKLLIKGITACTAYEDASLNKVIRNLSDIQLRDLDVRSDLCDTVPRAKQELSRLDGYSTALGKIGCLRRMVSAITKQSGPKRTSDLGGGNVIAADDLLPMIVFLVIKTALPNWIAHLTFMKHFHFSVCASCQGDEYNFLITTLEAAIEHIKSGVLLGNSAPESQFVYELQEKSELKFPDLVDGETESYFGESSCITDFFESIKQGNIAHIERILSHTCNVINQSNENTSSLCHPLCSCDKCESVVSRNLCYTTPTVHSCDDKGFTALHVACLFGRPMVVDLLISNGANVNVCDCSGSVPLHYSAAKGYQNALLLLIHSGAKLGMQDSDGNTPLHLASNNGHEGCVKALLYFAEHVGTRLDTNIANKKGDTALHFAARWGYEGIVEILLEYGASCTVQNRRCLTPMDCAHSLHISKLFLNARKTKKAITSQTPDATQLVTKNELFDQNIEVAAASKLGLDFVDVTKDGGTSGLQVKSDQEFFAVHPKSTEQIKKVEKILKAIAYGDMRLACFYLGVEGQGEGTGSTMKGRAACHPLCRCEACSADVDREQDDGSQVVDVNVCNPEGLTPLHVAAIHGRTDMARLLLERGARPDVVTRARKASPLHLACQNQQLRTARLLLQAGCNVNLADARGNTALHYCCDTRLVRLLLTFHPHLNATNADGKTPLQQAEEASHWLLSLCLGRSDIDVSTFFLVYLVKCVLTDILCFFFFFSEGKNLEKLILLAW</sequence>
<dbReference type="Pfam" id="PF00023">
    <property type="entry name" value="Ank"/>
    <property type="match status" value="2"/>
</dbReference>
<dbReference type="InterPro" id="IPR051248">
    <property type="entry name" value="UPF0507/Ank_repeat_27"/>
</dbReference>
<dbReference type="SMART" id="SM00248">
    <property type="entry name" value="ANK"/>
    <property type="match status" value="8"/>
</dbReference>
<dbReference type="InterPro" id="IPR036770">
    <property type="entry name" value="Ankyrin_rpt-contain_sf"/>
</dbReference>
<dbReference type="EMBL" id="JARBHB010000001">
    <property type="protein sequence ID" value="KAJ8897283.1"/>
    <property type="molecule type" value="Genomic_DNA"/>
</dbReference>
<dbReference type="PROSITE" id="PS50088">
    <property type="entry name" value="ANK_REPEAT"/>
    <property type="match status" value="6"/>
</dbReference>
<evidence type="ECO:0000313" key="5">
    <source>
        <dbReference type="Proteomes" id="UP001159363"/>
    </source>
</evidence>
<reference evidence="4 5" key="1">
    <citation type="submission" date="2023-02" db="EMBL/GenBank/DDBJ databases">
        <title>LHISI_Scaffold_Assembly.</title>
        <authorList>
            <person name="Stuart O.P."/>
            <person name="Cleave R."/>
            <person name="Magrath M.J.L."/>
            <person name="Mikheyev A.S."/>
        </authorList>
    </citation>
    <scope>NUCLEOTIDE SEQUENCE [LARGE SCALE GENOMIC DNA]</scope>
    <source>
        <strain evidence="4">Daus_M_001</strain>
        <tissue evidence="4">Leg muscle</tissue>
    </source>
</reference>
<keyword evidence="5" id="KW-1185">Reference proteome</keyword>
<keyword evidence="1" id="KW-0040">ANK repeat</keyword>
<dbReference type="Gene3D" id="1.25.40.20">
    <property type="entry name" value="Ankyrin repeat-containing domain"/>
    <property type="match status" value="3"/>
</dbReference>
<dbReference type="Pfam" id="PF12796">
    <property type="entry name" value="Ank_2"/>
    <property type="match status" value="2"/>
</dbReference>
<dbReference type="InterPro" id="IPR003123">
    <property type="entry name" value="VPS9"/>
</dbReference>
<keyword evidence="2" id="KW-1133">Transmembrane helix</keyword>
<dbReference type="Proteomes" id="UP001159363">
    <property type="component" value="Chromosome 1"/>
</dbReference>
<dbReference type="SUPFAM" id="SSF48403">
    <property type="entry name" value="Ankyrin repeat"/>
    <property type="match status" value="2"/>
</dbReference>
<evidence type="ECO:0000313" key="4">
    <source>
        <dbReference type="EMBL" id="KAJ8897283.1"/>
    </source>
</evidence>
<dbReference type="PROSITE" id="PS51205">
    <property type="entry name" value="VPS9"/>
    <property type="match status" value="1"/>
</dbReference>
<dbReference type="PRINTS" id="PR01415">
    <property type="entry name" value="ANKYRIN"/>
</dbReference>
<feature type="repeat" description="ANK" evidence="1">
    <location>
        <begin position="526"/>
        <end position="558"/>
    </location>
</feature>
<feature type="domain" description="VPS9" evidence="3">
    <location>
        <begin position="244"/>
        <end position="390"/>
    </location>
</feature>
<feature type="repeat" description="ANK" evidence="1">
    <location>
        <begin position="598"/>
        <end position="630"/>
    </location>
</feature>
<feature type="repeat" description="ANK" evidence="1">
    <location>
        <begin position="493"/>
        <end position="525"/>
    </location>
</feature>
<gene>
    <name evidence="4" type="ORF">PR048_002629</name>
</gene>
<feature type="repeat" description="ANK" evidence="1">
    <location>
        <begin position="795"/>
        <end position="827"/>
    </location>
</feature>
<feature type="repeat" description="ANK" evidence="1">
    <location>
        <begin position="559"/>
        <end position="580"/>
    </location>
</feature>
<keyword evidence="2" id="KW-0472">Membrane</keyword>
<dbReference type="Pfam" id="PF02204">
    <property type="entry name" value="VPS9"/>
    <property type="match status" value="1"/>
</dbReference>
<dbReference type="PANTHER" id="PTHR24170">
    <property type="entry name" value="ANKYRIN REPEAT DOMAIN-CONTAINING PROTEIN 27"/>
    <property type="match status" value="1"/>
</dbReference>
<accession>A0ABQ9IKQ0</accession>
<feature type="transmembrane region" description="Helical" evidence="2">
    <location>
        <begin position="923"/>
        <end position="942"/>
    </location>
</feature>
<dbReference type="InterPro" id="IPR002110">
    <property type="entry name" value="Ankyrin_rpt"/>
</dbReference>